<organism evidence="1 2">
    <name type="scientific">Atta colombica</name>
    <dbReference type="NCBI Taxonomy" id="520822"/>
    <lineage>
        <taxon>Eukaryota</taxon>
        <taxon>Metazoa</taxon>
        <taxon>Ecdysozoa</taxon>
        <taxon>Arthropoda</taxon>
        <taxon>Hexapoda</taxon>
        <taxon>Insecta</taxon>
        <taxon>Pterygota</taxon>
        <taxon>Neoptera</taxon>
        <taxon>Endopterygota</taxon>
        <taxon>Hymenoptera</taxon>
        <taxon>Apocrita</taxon>
        <taxon>Aculeata</taxon>
        <taxon>Formicoidea</taxon>
        <taxon>Formicidae</taxon>
        <taxon>Myrmicinae</taxon>
        <taxon>Atta</taxon>
    </lineage>
</organism>
<gene>
    <name evidence="1" type="ORF">ALC53_01451</name>
</gene>
<dbReference type="Proteomes" id="UP000078540">
    <property type="component" value="Unassembled WGS sequence"/>
</dbReference>
<proteinExistence type="predicted"/>
<sequence length="67" mass="8038">MRARERERLEFSRQKEDELAFREMVSGGNWEDMRSERKKDENGEKVHVHKVKYTRTQASIGTVIRNT</sequence>
<dbReference type="EMBL" id="KQ976407">
    <property type="protein sequence ID" value="KYM91383.1"/>
    <property type="molecule type" value="Genomic_DNA"/>
</dbReference>
<protein>
    <submittedName>
        <fullName evidence="1">Uncharacterized protein</fullName>
    </submittedName>
</protein>
<name>A0A195BV88_9HYME</name>
<keyword evidence="2" id="KW-1185">Reference proteome</keyword>
<evidence type="ECO:0000313" key="1">
    <source>
        <dbReference type="EMBL" id="KYM91383.1"/>
    </source>
</evidence>
<dbReference type="AlphaFoldDB" id="A0A195BV88"/>
<evidence type="ECO:0000313" key="2">
    <source>
        <dbReference type="Proteomes" id="UP000078540"/>
    </source>
</evidence>
<reference evidence="1 2" key="1">
    <citation type="submission" date="2015-09" db="EMBL/GenBank/DDBJ databases">
        <title>Atta colombica WGS genome.</title>
        <authorList>
            <person name="Nygaard S."/>
            <person name="Hu H."/>
            <person name="Boomsma J."/>
            <person name="Zhang G."/>
        </authorList>
    </citation>
    <scope>NUCLEOTIDE SEQUENCE [LARGE SCALE GENOMIC DNA]</scope>
    <source>
        <strain evidence="1">Treedump-2</strain>
        <tissue evidence="1">Whole body</tissue>
    </source>
</reference>
<accession>A0A195BV88</accession>